<dbReference type="Gene3D" id="3.30.160.60">
    <property type="entry name" value="Classic Zinc Finger"/>
    <property type="match status" value="1"/>
</dbReference>
<evidence type="ECO:0000256" key="1">
    <source>
        <dbReference type="ARBA" id="ARBA00022723"/>
    </source>
</evidence>
<keyword evidence="2 4" id="KW-0863">Zinc-finger</keyword>
<dbReference type="InterPro" id="IPR001841">
    <property type="entry name" value="Znf_RING"/>
</dbReference>
<dbReference type="InterPro" id="IPR018957">
    <property type="entry name" value="Znf_C3HC4_RING-type"/>
</dbReference>
<keyword evidence="3" id="KW-0862">Zinc</keyword>
<dbReference type="SUPFAM" id="SSF57850">
    <property type="entry name" value="RING/U-box"/>
    <property type="match status" value="1"/>
</dbReference>
<gene>
    <name evidence="7" type="ORF">ACJMK2_013844</name>
</gene>
<accession>A0ABD3UZH7</accession>
<organism evidence="7 8">
    <name type="scientific">Sinanodonta woodiana</name>
    <name type="common">Chinese pond mussel</name>
    <name type="synonym">Anodonta woodiana</name>
    <dbReference type="NCBI Taxonomy" id="1069815"/>
    <lineage>
        <taxon>Eukaryota</taxon>
        <taxon>Metazoa</taxon>
        <taxon>Spiralia</taxon>
        <taxon>Lophotrochozoa</taxon>
        <taxon>Mollusca</taxon>
        <taxon>Bivalvia</taxon>
        <taxon>Autobranchia</taxon>
        <taxon>Heteroconchia</taxon>
        <taxon>Palaeoheterodonta</taxon>
        <taxon>Unionida</taxon>
        <taxon>Unionoidea</taxon>
        <taxon>Unionidae</taxon>
        <taxon>Unioninae</taxon>
        <taxon>Sinanodonta</taxon>
    </lineage>
</organism>
<dbReference type="GO" id="GO:0008270">
    <property type="term" value="F:zinc ion binding"/>
    <property type="evidence" value="ECO:0007669"/>
    <property type="project" value="UniProtKB-KW"/>
</dbReference>
<dbReference type="InterPro" id="IPR017907">
    <property type="entry name" value="Znf_RING_CS"/>
</dbReference>
<proteinExistence type="predicted"/>
<keyword evidence="5" id="KW-0175">Coiled coil</keyword>
<dbReference type="Pfam" id="PF00097">
    <property type="entry name" value="zf-C3HC4"/>
    <property type="match status" value="1"/>
</dbReference>
<dbReference type="Gene3D" id="3.30.40.10">
    <property type="entry name" value="Zinc/RING finger domain, C3HC4 (zinc finger)"/>
    <property type="match status" value="1"/>
</dbReference>
<feature type="domain" description="RING-type" evidence="6">
    <location>
        <begin position="17"/>
        <end position="64"/>
    </location>
</feature>
<reference evidence="7 8" key="1">
    <citation type="submission" date="2024-11" db="EMBL/GenBank/DDBJ databases">
        <title>Chromosome-level genome assembly of the freshwater bivalve Anodonta woodiana.</title>
        <authorList>
            <person name="Chen X."/>
        </authorList>
    </citation>
    <scope>NUCLEOTIDE SEQUENCE [LARGE SCALE GENOMIC DNA]</scope>
    <source>
        <strain evidence="7">MN2024</strain>
        <tissue evidence="7">Gills</tissue>
    </source>
</reference>
<feature type="coiled-coil region" evidence="5">
    <location>
        <begin position="238"/>
        <end position="265"/>
    </location>
</feature>
<evidence type="ECO:0000256" key="3">
    <source>
        <dbReference type="ARBA" id="ARBA00022833"/>
    </source>
</evidence>
<protein>
    <recommendedName>
        <fullName evidence="6">RING-type domain-containing protein</fullName>
    </recommendedName>
</protein>
<name>A0ABD3UZH7_SINWO</name>
<evidence type="ECO:0000256" key="5">
    <source>
        <dbReference type="SAM" id="Coils"/>
    </source>
</evidence>
<dbReference type="InterPro" id="IPR047153">
    <property type="entry name" value="TRIM45/56/19-like"/>
</dbReference>
<comment type="caution">
    <text evidence="7">The sequence shown here is derived from an EMBL/GenBank/DDBJ whole genome shotgun (WGS) entry which is preliminary data.</text>
</comment>
<dbReference type="PROSITE" id="PS50089">
    <property type="entry name" value="ZF_RING_2"/>
    <property type="match status" value="1"/>
</dbReference>
<dbReference type="Proteomes" id="UP001634394">
    <property type="component" value="Unassembled WGS sequence"/>
</dbReference>
<evidence type="ECO:0000256" key="2">
    <source>
        <dbReference type="ARBA" id="ARBA00022771"/>
    </source>
</evidence>
<dbReference type="PROSITE" id="PS00518">
    <property type="entry name" value="ZF_RING_1"/>
    <property type="match status" value="1"/>
</dbReference>
<evidence type="ECO:0000259" key="6">
    <source>
        <dbReference type="PROSITE" id="PS50089"/>
    </source>
</evidence>
<dbReference type="PANTHER" id="PTHR25462">
    <property type="entry name" value="BONUS, ISOFORM C-RELATED"/>
    <property type="match status" value="1"/>
</dbReference>
<dbReference type="EMBL" id="JBJQND010000014">
    <property type="protein sequence ID" value="KAL3854580.1"/>
    <property type="molecule type" value="Genomic_DNA"/>
</dbReference>
<evidence type="ECO:0000256" key="4">
    <source>
        <dbReference type="PROSITE-ProRule" id="PRU00175"/>
    </source>
</evidence>
<sequence>MAASDQENHKSLMKQRCPICLGKLNPQKQLTCLHSFCEGCLEDYNVSRAAEMEEMKAFECPICRDMVAMPIKGKSSKKWASVFSRSSVSKSIQSKEGEVHCDCCISDGVSVTARGYCVVCEEAMCETCLHVHKRQKATKDHSIVTNEALLKNAENFIRLDFRCQDHVGEELIRYCKEHLTVCCASCCLIHHRNCSQVLDTRQDASNLLQDIKPASIIDKMIKIENHLLNFEKLNDLHIKNFETQVQEITKKIKDIRNKMNGLLDNLERKVKLEGNQLAREDAIRKQKENQACQALLKEVGKSHVILETVIQHGSDTQIIIMVDRMISQMKLYYEQIKEKFCETETVRLNLEIDQQIQCILDHTADIGSEK</sequence>
<evidence type="ECO:0000313" key="8">
    <source>
        <dbReference type="Proteomes" id="UP001634394"/>
    </source>
</evidence>
<dbReference type="AlphaFoldDB" id="A0ABD3UZH7"/>
<dbReference type="SMART" id="SM00184">
    <property type="entry name" value="RING"/>
    <property type="match status" value="1"/>
</dbReference>
<keyword evidence="1" id="KW-0479">Metal-binding</keyword>
<dbReference type="PANTHER" id="PTHR25462:SF296">
    <property type="entry name" value="MEIOTIC P26, ISOFORM F"/>
    <property type="match status" value="1"/>
</dbReference>
<keyword evidence="8" id="KW-1185">Reference proteome</keyword>
<dbReference type="InterPro" id="IPR013083">
    <property type="entry name" value="Znf_RING/FYVE/PHD"/>
</dbReference>
<evidence type="ECO:0000313" key="7">
    <source>
        <dbReference type="EMBL" id="KAL3854580.1"/>
    </source>
</evidence>